<comment type="similarity">
    <text evidence="2">Belongs to the alkB family.</text>
</comment>
<keyword evidence="8" id="KW-1185">Reference proteome</keyword>
<evidence type="ECO:0000256" key="6">
    <source>
        <dbReference type="ARBA" id="ARBA00023004"/>
    </source>
</evidence>
<dbReference type="Gene3D" id="2.60.120.590">
    <property type="entry name" value="Alpha-ketoglutarate-dependent dioxygenase AlkB-like"/>
    <property type="match status" value="1"/>
</dbReference>
<keyword evidence="5" id="KW-0560">Oxidoreductase</keyword>
<proteinExistence type="inferred from homology"/>
<name>A0A9P0HER4_NEZVI</name>
<keyword evidence="4" id="KW-0223">Dioxygenase</keyword>
<evidence type="ECO:0000256" key="1">
    <source>
        <dbReference type="ARBA" id="ARBA00001954"/>
    </source>
</evidence>
<evidence type="ECO:0000313" key="7">
    <source>
        <dbReference type="EMBL" id="CAH1401053.1"/>
    </source>
</evidence>
<evidence type="ECO:0000256" key="2">
    <source>
        <dbReference type="ARBA" id="ARBA00007879"/>
    </source>
</evidence>
<dbReference type="GO" id="GO:0051213">
    <property type="term" value="F:dioxygenase activity"/>
    <property type="evidence" value="ECO:0007669"/>
    <property type="project" value="UniProtKB-KW"/>
</dbReference>
<comment type="cofactor">
    <cofactor evidence="1">
        <name>Fe(2+)</name>
        <dbReference type="ChEBI" id="CHEBI:29033"/>
    </cofactor>
</comment>
<keyword evidence="6" id="KW-0408">Iron</keyword>
<dbReference type="GO" id="GO:0046872">
    <property type="term" value="F:metal ion binding"/>
    <property type="evidence" value="ECO:0007669"/>
    <property type="project" value="UniProtKB-KW"/>
</dbReference>
<dbReference type="AlphaFoldDB" id="A0A9P0HER4"/>
<protein>
    <submittedName>
        <fullName evidence="7">Uncharacterized protein</fullName>
    </submittedName>
</protein>
<gene>
    <name evidence="7" type="ORF">NEZAVI_LOCUS10157</name>
</gene>
<dbReference type="SUPFAM" id="SSF51197">
    <property type="entry name" value="Clavaminate synthase-like"/>
    <property type="match status" value="1"/>
</dbReference>
<reference evidence="7" key="1">
    <citation type="submission" date="2022-01" db="EMBL/GenBank/DDBJ databases">
        <authorList>
            <person name="King R."/>
        </authorList>
    </citation>
    <scope>NUCLEOTIDE SEQUENCE</scope>
</reference>
<dbReference type="InterPro" id="IPR037151">
    <property type="entry name" value="AlkB-like_sf"/>
</dbReference>
<dbReference type="Gene3D" id="2.60.120.1520">
    <property type="match status" value="1"/>
</dbReference>
<evidence type="ECO:0000256" key="4">
    <source>
        <dbReference type="ARBA" id="ARBA00022964"/>
    </source>
</evidence>
<dbReference type="PANTHER" id="PTHR46030:SF1">
    <property type="entry name" value="ALPHA-KETOGLUTARATE-DEPENDENT DIOXYGENASE ALKB HOMOLOG 6"/>
    <property type="match status" value="1"/>
</dbReference>
<dbReference type="EMBL" id="OV725081">
    <property type="protein sequence ID" value="CAH1401053.1"/>
    <property type="molecule type" value="Genomic_DNA"/>
</dbReference>
<dbReference type="OrthoDB" id="412814at2759"/>
<accession>A0A9P0HER4</accession>
<dbReference type="InterPro" id="IPR032862">
    <property type="entry name" value="ALKBH6"/>
</dbReference>
<dbReference type="Proteomes" id="UP001152798">
    <property type="component" value="Chromosome 5"/>
</dbReference>
<keyword evidence="3" id="KW-0479">Metal-binding</keyword>
<evidence type="ECO:0000256" key="5">
    <source>
        <dbReference type="ARBA" id="ARBA00023002"/>
    </source>
</evidence>
<evidence type="ECO:0000256" key="3">
    <source>
        <dbReference type="ARBA" id="ARBA00022723"/>
    </source>
</evidence>
<evidence type="ECO:0000313" key="8">
    <source>
        <dbReference type="Proteomes" id="UP001152798"/>
    </source>
</evidence>
<dbReference type="PANTHER" id="PTHR46030">
    <property type="entry name" value="ALPHA-KETOGLUTARATE-DEPENDENT DIOXYGENASE ALKB HOMOLOG 6"/>
    <property type="match status" value="1"/>
</dbReference>
<sequence>MDLEKHRIIKAPPTIYYIPDFINAVEETWILDKVYTAPIPKWTQLLNRRLQNWGGLPIPNGMIVEPIPSWLKTFMDKVSDLKVFNDGQLRANHVLINEYLSGQGIMEKTDDNKISIFLQRRSLIIVKDSMYTDYKHTIRESKEDEIDENVVNAQLSQLSVGDKLQRETRISLTIRHVPKISKIKLKFGK</sequence>
<dbReference type="GO" id="GO:0005634">
    <property type="term" value="C:nucleus"/>
    <property type="evidence" value="ECO:0007669"/>
    <property type="project" value="TreeGrafter"/>
</dbReference>
<organism evidence="7 8">
    <name type="scientific">Nezara viridula</name>
    <name type="common">Southern green stink bug</name>
    <name type="synonym">Cimex viridulus</name>
    <dbReference type="NCBI Taxonomy" id="85310"/>
    <lineage>
        <taxon>Eukaryota</taxon>
        <taxon>Metazoa</taxon>
        <taxon>Ecdysozoa</taxon>
        <taxon>Arthropoda</taxon>
        <taxon>Hexapoda</taxon>
        <taxon>Insecta</taxon>
        <taxon>Pterygota</taxon>
        <taxon>Neoptera</taxon>
        <taxon>Paraneoptera</taxon>
        <taxon>Hemiptera</taxon>
        <taxon>Heteroptera</taxon>
        <taxon>Panheteroptera</taxon>
        <taxon>Pentatomomorpha</taxon>
        <taxon>Pentatomoidea</taxon>
        <taxon>Pentatomidae</taxon>
        <taxon>Pentatominae</taxon>
        <taxon>Nezara</taxon>
    </lineage>
</organism>